<dbReference type="AlphaFoldDB" id="A0A5J9W3Z7"/>
<dbReference type="EMBL" id="RWGY01000005">
    <property type="protein sequence ID" value="TVU42653.1"/>
    <property type="molecule type" value="Genomic_DNA"/>
</dbReference>
<dbReference type="Gramene" id="TVU42653">
    <property type="protein sequence ID" value="TVU42653"/>
    <property type="gene ID" value="EJB05_09072"/>
</dbReference>
<evidence type="ECO:0000313" key="4">
    <source>
        <dbReference type="Proteomes" id="UP000324897"/>
    </source>
</evidence>
<dbReference type="PANTHER" id="PTHR31589:SF244">
    <property type="entry name" value="OS06G0670633 PROTEIN"/>
    <property type="match status" value="1"/>
</dbReference>
<feature type="domain" description="Neprosin PEP catalytic" evidence="2">
    <location>
        <begin position="112"/>
        <end position="354"/>
    </location>
</feature>
<feature type="region of interest" description="Disordered" evidence="1">
    <location>
        <begin position="54"/>
        <end position="78"/>
    </location>
</feature>
<evidence type="ECO:0000256" key="1">
    <source>
        <dbReference type="SAM" id="MobiDB-lite"/>
    </source>
</evidence>
<feature type="compositionally biased region" description="Basic and acidic residues" evidence="1">
    <location>
        <begin position="67"/>
        <end position="78"/>
    </location>
</feature>
<gene>
    <name evidence="3" type="ORF">EJB05_09072</name>
</gene>
<dbReference type="Proteomes" id="UP000324897">
    <property type="component" value="Unassembled WGS sequence"/>
</dbReference>
<dbReference type="InterPro" id="IPR053168">
    <property type="entry name" value="Glutamic_endopeptidase"/>
</dbReference>
<dbReference type="Gene3D" id="3.90.1320.10">
    <property type="entry name" value="Outer-capsid protein sigma 3, large lobe"/>
    <property type="match status" value="1"/>
</dbReference>
<keyword evidence="4" id="KW-1185">Reference proteome</keyword>
<protein>
    <recommendedName>
        <fullName evidence="2">Neprosin PEP catalytic domain-containing protein</fullName>
    </recommendedName>
</protein>
<dbReference type="OrthoDB" id="1858978at2759"/>
<dbReference type="InterPro" id="IPR004314">
    <property type="entry name" value="Neprosin"/>
</dbReference>
<reference evidence="3 4" key="1">
    <citation type="journal article" date="2019" name="Sci. Rep.">
        <title>A high-quality genome of Eragrostis curvula grass provides insights into Poaceae evolution and supports new strategies to enhance forage quality.</title>
        <authorList>
            <person name="Carballo J."/>
            <person name="Santos B.A.C.M."/>
            <person name="Zappacosta D."/>
            <person name="Garbus I."/>
            <person name="Selva J.P."/>
            <person name="Gallo C.A."/>
            <person name="Diaz A."/>
            <person name="Albertini E."/>
            <person name="Caccamo M."/>
            <person name="Echenique V."/>
        </authorList>
    </citation>
    <scope>NUCLEOTIDE SEQUENCE [LARGE SCALE GENOMIC DNA]</scope>
    <source>
        <strain evidence="4">cv. Victoria</strain>
        <tissue evidence="3">Leaf</tissue>
    </source>
</reference>
<dbReference type="PANTHER" id="PTHR31589">
    <property type="entry name" value="PROTEIN, PUTATIVE (DUF239)-RELATED-RELATED"/>
    <property type="match status" value="1"/>
</dbReference>
<organism evidence="3 4">
    <name type="scientific">Eragrostis curvula</name>
    <name type="common">weeping love grass</name>
    <dbReference type="NCBI Taxonomy" id="38414"/>
    <lineage>
        <taxon>Eukaryota</taxon>
        <taxon>Viridiplantae</taxon>
        <taxon>Streptophyta</taxon>
        <taxon>Embryophyta</taxon>
        <taxon>Tracheophyta</taxon>
        <taxon>Spermatophyta</taxon>
        <taxon>Magnoliopsida</taxon>
        <taxon>Liliopsida</taxon>
        <taxon>Poales</taxon>
        <taxon>Poaceae</taxon>
        <taxon>PACMAD clade</taxon>
        <taxon>Chloridoideae</taxon>
        <taxon>Eragrostideae</taxon>
        <taxon>Eragrostidinae</taxon>
        <taxon>Eragrostis</taxon>
    </lineage>
</organism>
<evidence type="ECO:0000259" key="2">
    <source>
        <dbReference type="PROSITE" id="PS52045"/>
    </source>
</evidence>
<proteinExistence type="predicted"/>
<dbReference type="Pfam" id="PF03080">
    <property type="entry name" value="Neprosin"/>
    <property type="match status" value="1"/>
</dbReference>
<evidence type="ECO:0000313" key="3">
    <source>
        <dbReference type="EMBL" id="TVU42653.1"/>
    </source>
</evidence>
<accession>A0A5J9W3Z7</accession>
<dbReference type="PROSITE" id="PS52045">
    <property type="entry name" value="NEPROSIN_PEP_CD"/>
    <property type="match status" value="1"/>
</dbReference>
<feature type="non-terminal residue" evidence="3">
    <location>
        <position position="1"/>
    </location>
</feature>
<sequence>MRATTSPCPASSSGEQARAGLQIRAARGLLAFPDAAPPCHGATVRRAGVLTRMRMREGGPPPPSLSVEKEEERERNEGIRVSTLSPRLIYRPGQAGFLVGRDGLGWARSAKWVGSQGTAAYTSYQNPMQGYHGAMATFDIYNFPTLKKGFQSAANMALHTSKEAIQAGWEINPTLYGDNKTHFFVYYNVDIKYDPGCSNLVCDGFVPVKGVPITPGDTIEPGLGQSKISIKIFKNKEDGDWWIHTGRDTNNLTPVGYWPKSLFTTMRDNATSLFWGGTTVSPSNEPSPPMGNGQWPGELSAFVRDIQYIDASGQGNAPESWLHNLRAEVSNNKCYQVSSLTENMFHYGGPGGCTKN</sequence>
<comment type="caution">
    <text evidence="3">The sequence shown here is derived from an EMBL/GenBank/DDBJ whole genome shotgun (WGS) entry which is preliminary data.</text>
</comment>
<name>A0A5J9W3Z7_9POAL</name>